<evidence type="ECO:0000256" key="3">
    <source>
        <dbReference type="ARBA" id="ARBA00010617"/>
    </source>
</evidence>
<gene>
    <name evidence="12" type="ORF">K435DRAFT_757727</name>
</gene>
<keyword evidence="6 10" id="KW-0560">Oxidoreductase</keyword>
<dbReference type="PANTHER" id="PTHR46300">
    <property type="entry name" value="P450, PUTATIVE (EUROFUNG)-RELATED-RELATED"/>
    <property type="match status" value="1"/>
</dbReference>
<dbReference type="GO" id="GO:0004497">
    <property type="term" value="F:monooxygenase activity"/>
    <property type="evidence" value="ECO:0007669"/>
    <property type="project" value="UniProtKB-KW"/>
</dbReference>
<dbReference type="Proteomes" id="UP000297245">
    <property type="component" value="Unassembled WGS sequence"/>
</dbReference>
<dbReference type="InterPro" id="IPR050364">
    <property type="entry name" value="Cytochrome_P450_fung"/>
</dbReference>
<dbReference type="InterPro" id="IPR001128">
    <property type="entry name" value="Cyt_P450"/>
</dbReference>
<evidence type="ECO:0000256" key="11">
    <source>
        <dbReference type="SAM" id="SignalP"/>
    </source>
</evidence>
<dbReference type="InterPro" id="IPR036396">
    <property type="entry name" value="Cyt_P450_sf"/>
</dbReference>
<protein>
    <submittedName>
        <fullName evidence="12">Cytochrome P450</fullName>
    </submittedName>
</protein>
<dbReference type="InterPro" id="IPR017972">
    <property type="entry name" value="Cyt_P450_CS"/>
</dbReference>
<name>A0A4S8LUK9_DENBC</name>
<evidence type="ECO:0000256" key="10">
    <source>
        <dbReference type="RuleBase" id="RU000461"/>
    </source>
</evidence>
<dbReference type="EMBL" id="ML179259">
    <property type="protein sequence ID" value="THU93090.1"/>
    <property type="molecule type" value="Genomic_DNA"/>
</dbReference>
<dbReference type="PRINTS" id="PR00463">
    <property type="entry name" value="EP450I"/>
</dbReference>
<evidence type="ECO:0000256" key="2">
    <source>
        <dbReference type="ARBA" id="ARBA00005179"/>
    </source>
</evidence>
<keyword evidence="4 9" id="KW-0349">Heme</keyword>
<keyword evidence="13" id="KW-1185">Reference proteome</keyword>
<keyword evidence="11" id="KW-0732">Signal</keyword>
<evidence type="ECO:0000256" key="8">
    <source>
        <dbReference type="ARBA" id="ARBA00023033"/>
    </source>
</evidence>
<feature type="binding site" description="axial binding residue" evidence="9">
    <location>
        <position position="434"/>
    </location>
    <ligand>
        <name>heme</name>
        <dbReference type="ChEBI" id="CHEBI:30413"/>
    </ligand>
    <ligandPart>
        <name>Fe</name>
        <dbReference type="ChEBI" id="CHEBI:18248"/>
    </ligandPart>
</feature>
<dbReference type="GO" id="GO:0020037">
    <property type="term" value="F:heme binding"/>
    <property type="evidence" value="ECO:0007669"/>
    <property type="project" value="InterPro"/>
</dbReference>
<evidence type="ECO:0000313" key="13">
    <source>
        <dbReference type="Proteomes" id="UP000297245"/>
    </source>
</evidence>
<dbReference type="PRINTS" id="PR00385">
    <property type="entry name" value="P450"/>
</dbReference>
<keyword evidence="7 9" id="KW-0408">Iron</keyword>
<evidence type="ECO:0000256" key="7">
    <source>
        <dbReference type="ARBA" id="ARBA00023004"/>
    </source>
</evidence>
<dbReference type="Pfam" id="PF00067">
    <property type="entry name" value="p450"/>
    <property type="match status" value="1"/>
</dbReference>
<evidence type="ECO:0000256" key="5">
    <source>
        <dbReference type="ARBA" id="ARBA00022723"/>
    </source>
</evidence>
<organism evidence="12 13">
    <name type="scientific">Dendrothele bispora (strain CBS 962.96)</name>
    <dbReference type="NCBI Taxonomy" id="1314807"/>
    <lineage>
        <taxon>Eukaryota</taxon>
        <taxon>Fungi</taxon>
        <taxon>Dikarya</taxon>
        <taxon>Basidiomycota</taxon>
        <taxon>Agaricomycotina</taxon>
        <taxon>Agaricomycetes</taxon>
        <taxon>Agaricomycetidae</taxon>
        <taxon>Agaricales</taxon>
        <taxon>Agaricales incertae sedis</taxon>
        <taxon>Dendrothele</taxon>
    </lineage>
</organism>
<dbReference type="SUPFAM" id="SSF48264">
    <property type="entry name" value="Cytochrome P450"/>
    <property type="match status" value="1"/>
</dbReference>
<evidence type="ECO:0000256" key="4">
    <source>
        <dbReference type="ARBA" id="ARBA00022617"/>
    </source>
</evidence>
<keyword evidence="8 10" id="KW-0503">Monooxygenase</keyword>
<comment type="cofactor">
    <cofactor evidence="1 9">
        <name>heme</name>
        <dbReference type="ChEBI" id="CHEBI:30413"/>
    </cofactor>
</comment>
<dbReference type="CDD" id="cd11065">
    <property type="entry name" value="CYP64-like"/>
    <property type="match status" value="1"/>
</dbReference>
<comment type="similarity">
    <text evidence="3 10">Belongs to the cytochrome P450 family.</text>
</comment>
<evidence type="ECO:0000256" key="6">
    <source>
        <dbReference type="ARBA" id="ARBA00023002"/>
    </source>
</evidence>
<keyword evidence="5 9" id="KW-0479">Metal-binding</keyword>
<dbReference type="GO" id="GO:0005506">
    <property type="term" value="F:iron ion binding"/>
    <property type="evidence" value="ECO:0007669"/>
    <property type="project" value="InterPro"/>
</dbReference>
<sequence>MLGSTSTFVLSLTCFIFILLLLSTKYNNHLPPGPPHLPFIGNLFQTKIDKPWHLFDQWGKEYGPIVYLNFAGQPVIILNTLKAATDLLHHRATNYRNRPRNIVMNYLTRGLNFGSASYGELWRKMRRTSESLLSNKSTINYEHILTDRSALLAHDLLKNPLQWSEHLTRYSASLILTILYDDPILKSLNEPSVLMMNEFNRKIAEAHSPGAYLVEILPVLDFLPKSLAKWKRDADEDFLQYSAKFEEKYMAVKNRKLNGEQRPSISATLADSPSRYDLTDQESAWLVVALYSAALETTASTLSWFLFAMIQFPAVQQKAQQEIDEIVGHGRLPSFSDINQLHYVRAVIKEVLRWRPPLPLSLPHTSVEDDYYDGYLIPKGSTCIANTWSINRDPSVFGQDVDDLIPERHLTDNGKLRDERSEGHFSFGFGTRECVGRHIANKSLIIAVATILWTSSIEPPENSVIPDVNDEEGLSILSRPYPFRCLFTYRHEEAEMVLKHACENILLADER</sequence>
<feature type="signal peptide" evidence="11">
    <location>
        <begin position="1"/>
        <end position="23"/>
    </location>
</feature>
<evidence type="ECO:0000313" key="12">
    <source>
        <dbReference type="EMBL" id="THU93090.1"/>
    </source>
</evidence>
<proteinExistence type="inferred from homology"/>
<evidence type="ECO:0000256" key="1">
    <source>
        <dbReference type="ARBA" id="ARBA00001971"/>
    </source>
</evidence>
<dbReference type="InterPro" id="IPR002401">
    <property type="entry name" value="Cyt_P450_E_grp-I"/>
</dbReference>
<dbReference type="Gene3D" id="1.10.630.10">
    <property type="entry name" value="Cytochrome P450"/>
    <property type="match status" value="1"/>
</dbReference>
<dbReference type="GO" id="GO:0016705">
    <property type="term" value="F:oxidoreductase activity, acting on paired donors, with incorporation or reduction of molecular oxygen"/>
    <property type="evidence" value="ECO:0007669"/>
    <property type="project" value="InterPro"/>
</dbReference>
<dbReference type="PROSITE" id="PS00086">
    <property type="entry name" value="CYTOCHROME_P450"/>
    <property type="match status" value="1"/>
</dbReference>
<evidence type="ECO:0000256" key="9">
    <source>
        <dbReference type="PIRSR" id="PIRSR602401-1"/>
    </source>
</evidence>
<dbReference type="AlphaFoldDB" id="A0A4S8LUK9"/>
<reference evidence="12 13" key="1">
    <citation type="journal article" date="2019" name="Nat. Ecol. Evol.">
        <title>Megaphylogeny resolves global patterns of mushroom evolution.</title>
        <authorList>
            <person name="Varga T."/>
            <person name="Krizsan K."/>
            <person name="Foldi C."/>
            <person name="Dima B."/>
            <person name="Sanchez-Garcia M."/>
            <person name="Sanchez-Ramirez S."/>
            <person name="Szollosi G.J."/>
            <person name="Szarkandi J.G."/>
            <person name="Papp V."/>
            <person name="Albert L."/>
            <person name="Andreopoulos W."/>
            <person name="Angelini C."/>
            <person name="Antonin V."/>
            <person name="Barry K.W."/>
            <person name="Bougher N.L."/>
            <person name="Buchanan P."/>
            <person name="Buyck B."/>
            <person name="Bense V."/>
            <person name="Catcheside P."/>
            <person name="Chovatia M."/>
            <person name="Cooper J."/>
            <person name="Damon W."/>
            <person name="Desjardin D."/>
            <person name="Finy P."/>
            <person name="Geml J."/>
            <person name="Haridas S."/>
            <person name="Hughes K."/>
            <person name="Justo A."/>
            <person name="Karasinski D."/>
            <person name="Kautmanova I."/>
            <person name="Kiss B."/>
            <person name="Kocsube S."/>
            <person name="Kotiranta H."/>
            <person name="LaButti K.M."/>
            <person name="Lechner B.E."/>
            <person name="Liimatainen K."/>
            <person name="Lipzen A."/>
            <person name="Lukacs Z."/>
            <person name="Mihaltcheva S."/>
            <person name="Morgado L.N."/>
            <person name="Niskanen T."/>
            <person name="Noordeloos M.E."/>
            <person name="Ohm R.A."/>
            <person name="Ortiz-Santana B."/>
            <person name="Ovrebo C."/>
            <person name="Racz N."/>
            <person name="Riley R."/>
            <person name="Savchenko A."/>
            <person name="Shiryaev A."/>
            <person name="Soop K."/>
            <person name="Spirin V."/>
            <person name="Szebenyi C."/>
            <person name="Tomsovsky M."/>
            <person name="Tulloss R.E."/>
            <person name="Uehling J."/>
            <person name="Grigoriev I.V."/>
            <person name="Vagvolgyi C."/>
            <person name="Papp T."/>
            <person name="Martin F.M."/>
            <person name="Miettinen O."/>
            <person name="Hibbett D.S."/>
            <person name="Nagy L.G."/>
        </authorList>
    </citation>
    <scope>NUCLEOTIDE SEQUENCE [LARGE SCALE GENOMIC DNA]</scope>
    <source>
        <strain evidence="12 13">CBS 962.96</strain>
    </source>
</reference>
<comment type="pathway">
    <text evidence="2">Secondary metabolite biosynthesis.</text>
</comment>
<dbReference type="OrthoDB" id="2789670at2759"/>
<dbReference type="PANTHER" id="PTHR46300:SF1">
    <property type="entry name" value="P450, PUTATIVE (EUROFUNG)-RELATED"/>
    <property type="match status" value="1"/>
</dbReference>
<feature type="chain" id="PRO_5020435251" evidence="11">
    <location>
        <begin position="24"/>
        <end position="511"/>
    </location>
</feature>
<accession>A0A4S8LUK9</accession>